<gene>
    <name evidence="9" type="ORF">ASZ90_019972</name>
</gene>
<keyword evidence="2" id="KW-0150">Chloroplast</keyword>
<dbReference type="InterPro" id="IPR003593">
    <property type="entry name" value="AAA+_ATPase"/>
</dbReference>
<evidence type="ECO:0000256" key="4">
    <source>
        <dbReference type="ARBA" id="ARBA00022741"/>
    </source>
</evidence>
<keyword evidence="5" id="KW-0067">ATP-binding</keyword>
<dbReference type="InterPro" id="IPR003959">
    <property type="entry name" value="ATPase_AAA_core"/>
</dbReference>
<sequence>MFKKNLQSAIKAGVPAVAITTSEWERIIKDIEHVARNENSSIMTWDPVYGLRNQVGECLGNPANSVGMLDVVMETEDTVIVFFNFNAVLKTPAVIQKIREVAGRIKAQGSMMIFVSCSGEIPRELDKEIITIDYQLPKREDIVSIVSTWGDFPKEPLDKLVDAAVGLTQNEAENLLSLALAKNNIAITDQTIQEVKKQKAQALKKSGVLELYEPENLPKVGGLDVLKLWLWERGKAFSPEAREFGLPFPKGILVFGIPGTGKSLIAKTIAKQWDMQLLVMQNVLDKYVGESEKRMKEALSQAEAMAPCVLFIDEIEKFFAGVGGSGDSGVSSRIFGQFLTWMQECQKPVFVVATANNIAALPPELLRKGRFDESFFVDLPGGSDRQEIFKIHLTRKNRNPEEFDLNQLAVATAGYTGSELEQIVIAGLYRAFAQGKDISTDLLIDVTQETPPLSVTMAETISAMRQWGNERARPASSVNEEPERKTNAFISARKIRG</sequence>
<dbReference type="SMART" id="SM00382">
    <property type="entry name" value="AAA"/>
    <property type="match status" value="1"/>
</dbReference>
<keyword evidence="4" id="KW-0547">Nucleotide-binding</keyword>
<evidence type="ECO:0000256" key="2">
    <source>
        <dbReference type="ARBA" id="ARBA00022528"/>
    </source>
</evidence>
<proteinExistence type="inferred from homology"/>
<evidence type="ECO:0000256" key="3">
    <source>
        <dbReference type="ARBA" id="ARBA00022640"/>
    </source>
</evidence>
<dbReference type="InterPro" id="IPR052381">
    <property type="entry name" value="AAA_domain_protein"/>
</dbReference>
<evidence type="ECO:0000313" key="9">
    <source>
        <dbReference type="EMBL" id="KUG02604.1"/>
    </source>
</evidence>
<dbReference type="SUPFAM" id="SSF52540">
    <property type="entry name" value="P-loop containing nucleoside triphosphate hydrolases"/>
    <property type="match status" value="1"/>
</dbReference>
<dbReference type="GO" id="GO:0005524">
    <property type="term" value="F:ATP binding"/>
    <property type="evidence" value="ECO:0007669"/>
    <property type="project" value="UniProtKB-KW"/>
</dbReference>
<dbReference type="Gene3D" id="3.40.50.300">
    <property type="entry name" value="P-loop containing nucleotide triphosphate hydrolases"/>
    <property type="match status" value="1"/>
</dbReference>
<protein>
    <recommendedName>
        <fullName evidence="7">Uncharacterized AAA domain-containing protein ycf46</fullName>
    </recommendedName>
</protein>
<comment type="subcellular location">
    <subcellularLocation>
        <location evidence="1">Plastid</location>
        <location evidence="1">Chloroplast</location>
    </subcellularLocation>
</comment>
<dbReference type="AlphaFoldDB" id="A0A0W8E1T4"/>
<dbReference type="Gene3D" id="1.10.8.60">
    <property type="match status" value="1"/>
</dbReference>
<comment type="caution">
    <text evidence="9">The sequence shown here is derived from an EMBL/GenBank/DDBJ whole genome shotgun (WGS) entry which is preliminary data.</text>
</comment>
<evidence type="ECO:0000256" key="1">
    <source>
        <dbReference type="ARBA" id="ARBA00004229"/>
    </source>
</evidence>
<evidence type="ECO:0000256" key="6">
    <source>
        <dbReference type="ARBA" id="ARBA00038088"/>
    </source>
</evidence>
<dbReference type="GO" id="GO:0009507">
    <property type="term" value="C:chloroplast"/>
    <property type="evidence" value="ECO:0007669"/>
    <property type="project" value="UniProtKB-SubCell"/>
</dbReference>
<evidence type="ECO:0000259" key="8">
    <source>
        <dbReference type="SMART" id="SM00382"/>
    </source>
</evidence>
<dbReference type="EMBL" id="LNQE01001916">
    <property type="protein sequence ID" value="KUG02604.1"/>
    <property type="molecule type" value="Genomic_DNA"/>
</dbReference>
<name>A0A0W8E1T4_9ZZZZ</name>
<dbReference type="Pfam" id="PF00004">
    <property type="entry name" value="AAA"/>
    <property type="match status" value="1"/>
</dbReference>
<dbReference type="GO" id="GO:0016887">
    <property type="term" value="F:ATP hydrolysis activity"/>
    <property type="evidence" value="ECO:0007669"/>
    <property type="project" value="InterPro"/>
</dbReference>
<reference evidence="9" key="1">
    <citation type="journal article" date="2015" name="Proc. Natl. Acad. Sci. U.S.A.">
        <title>Networks of energetic and metabolic interactions define dynamics in microbial communities.</title>
        <authorList>
            <person name="Embree M."/>
            <person name="Liu J.K."/>
            <person name="Al-Bassam M.M."/>
            <person name="Zengler K."/>
        </authorList>
    </citation>
    <scope>NUCLEOTIDE SEQUENCE</scope>
</reference>
<dbReference type="InterPro" id="IPR027417">
    <property type="entry name" value="P-loop_NTPase"/>
</dbReference>
<feature type="domain" description="AAA+ ATPase" evidence="8">
    <location>
        <begin position="248"/>
        <end position="381"/>
    </location>
</feature>
<evidence type="ECO:0000256" key="7">
    <source>
        <dbReference type="ARBA" id="ARBA00040480"/>
    </source>
</evidence>
<organism evidence="9">
    <name type="scientific">hydrocarbon metagenome</name>
    <dbReference type="NCBI Taxonomy" id="938273"/>
    <lineage>
        <taxon>unclassified sequences</taxon>
        <taxon>metagenomes</taxon>
        <taxon>ecological metagenomes</taxon>
    </lineage>
</organism>
<accession>A0A0W8E1T4</accession>
<keyword evidence="3" id="KW-0934">Plastid</keyword>
<evidence type="ECO:0000256" key="5">
    <source>
        <dbReference type="ARBA" id="ARBA00022840"/>
    </source>
</evidence>
<dbReference type="PANTHER" id="PTHR42960:SF1">
    <property type="entry name" value="YCF46 PROTEIN"/>
    <property type="match status" value="1"/>
</dbReference>
<comment type="similarity">
    <text evidence="6">Belongs to the AAA ATPase family. Highly divergent.</text>
</comment>
<dbReference type="PANTHER" id="PTHR42960">
    <property type="entry name" value="YCF46 PROTEIN"/>
    <property type="match status" value="1"/>
</dbReference>